<organism evidence="1 2">
    <name type="scientific">Rhizophagus clarus</name>
    <dbReference type="NCBI Taxonomy" id="94130"/>
    <lineage>
        <taxon>Eukaryota</taxon>
        <taxon>Fungi</taxon>
        <taxon>Fungi incertae sedis</taxon>
        <taxon>Mucoromycota</taxon>
        <taxon>Glomeromycotina</taxon>
        <taxon>Glomeromycetes</taxon>
        <taxon>Glomerales</taxon>
        <taxon>Glomeraceae</taxon>
        <taxon>Rhizophagus</taxon>
    </lineage>
</organism>
<gene>
    <name evidence="1" type="ORF">RclHR1_14130001</name>
</gene>
<evidence type="ECO:0000313" key="2">
    <source>
        <dbReference type="Proteomes" id="UP000247702"/>
    </source>
</evidence>
<dbReference type="Proteomes" id="UP000247702">
    <property type="component" value="Unassembled WGS sequence"/>
</dbReference>
<dbReference type="EMBL" id="BEXD01000462">
    <property type="protein sequence ID" value="GBB87660.1"/>
    <property type="molecule type" value="Genomic_DNA"/>
</dbReference>
<name>A0A2Z6QBU0_9GLOM</name>
<accession>A0A2Z6QBU0</accession>
<sequence>MKSAQLLLVQKSGNYLENLGINLRYDLYTTAYIILKTAIITKCCNTKIKFLEFHDFDDQTIYKLSLNYLTIRCHEDDYGLELLSSIILQNLGPILPSKLEYLNLVLVFNMDDFEIFLKNSQNIFIENFQS</sequence>
<keyword evidence="2" id="KW-1185">Reference proteome</keyword>
<protein>
    <submittedName>
        <fullName evidence="1">Uncharacterized protein</fullName>
    </submittedName>
</protein>
<evidence type="ECO:0000313" key="1">
    <source>
        <dbReference type="EMBL" id="GBB87660.1"/>
    </source>
</evidence>
<dbReference type="AlphaFoldDB" id="A0A2Z6QBU0"/>
<proteinExistence type="predicted"/>
<reference evidence="1 2" key="1">
    <citation type="submission" date="2017-11" db="EMBL/GenBank/DDBJ databases">
        <title>The genome of Rhizophagus clarus HR1 reveals common genetic basis of auxotrophy among arbuscular mycorrhizal fungi.</title>
        <authorList>
            <person name="Kobayashi Y."/>
        </authorList>
    </citation>
    <scope>NUCLEOTIDE SEQUENCE [LARGE SCALE GENOMIC DNA]</scope>
    <source>
        <strain evidence="1 2">HR1</strain>
    </source>
</reference>
<comment type="caution">
    <text evidence="1">The sequence shown here is derived from an EMBL/GenBank/DDBJ whole genome shotgun (WGS) entry which is preliminary data.</text>
</comment>